<dbReference type="OMA" id="QRAYAYS"/>
<dbReference type="STRING" id="796925.A0A137PDU4"/>
<dbReference type="OrthoDB" id="10248904at2759"/>
<proteinExistence type="predicted"/>
<dbReference type="AlphaFoldDB" id="A0A137PDU4"/>
<dbReference type="SUPFAM" id="SSF48208">
    <property type="entry name" value="Six-hairpin glycosidases"/>
    <property type="match status" value="1"/>
</dbReference>
<name>A0A137PDU4_CONC2</name>
<organism evidence="2 3">
    <name type="scientific">Conidiobolus coronatus (strain ATCC 28846 / CBS 209.66 / NRRL 28638)</name>
    <name type="common">Delacroixia coronata</name>
    <dbReference type="NCBI Taxonomy" id="796925"/>
    <lineage>
        <taxon>Eukaryota</taxon>
        <taxon>Fungi</taxon>
        <taxon>Fungi incertae sedis</taxon>
        <taxon>Zoopagomycota</taxon>
        <taxon>Entomophthoromycotina</taxon>
        <taxon>Entomophthoromycetes</taxon>
        <taxon>Entomophthorales</taxon>
        <taxon>Ancylistaceae</taxon>
        <taxon>Conidiobolus</taxon>
    </lineage>
</organism>
<dbReference type="EMBL" id="KQ964440">
    <property type="protein sequence ID" value="KXN73167.1"/>
    <property type="molecule type" value="Genomic_DNA"/>
</dbReference>
<evidence type="ECO:0000313" key="3">
    <source>
        <dbReference type="Proteomes" id="UP000070444"/>
    </source>
</evidence>
<feature type="non-terminal residue" evidence="2">
    <location>
        <position position="182"/>
    </location>
</feature>
<evidence type="ECO:0000259" key="1">
    <source>
        <dbReference type="Pfam" id="PF06202"/>
    </source>
</evidence>
<dbReference type="GO" id="GO:0004134">
    <property type="term" value="F:4-alpha-glucanotransferase activity"/>
    <property type="evidence" value="ECO:0007669"/>
    <property type="project" value="InterPro"/>
</dbReference>
<dbReference type="InterPro" id="IPR032790">
    <property type="entry name" value="GDE_C"/>
</dbReference>
<accession>A0A137PDU4</accession>
<protein>
    <recommendedName>
        <fullName evidence="1">Glycogen debranching enzyme C-terminal domain-containing protein</fullName>
    </recommendedName>
</protein>
<sequence>VEFNKPKAYSEVVTLAEIIQTIMNRQFNGIEFREWNAGSRLDNHMTDKAFNIKIRFDPNTGFLFGGNTSNCGSWMDKMGESVKAGTMGVPASPRDGAPIEIIGMLKSTLNWLSEISNTKYFNFDGVKNNKGEVLSYSEWDQLLQTNFEKWFYIPNDKSEYGKFKVDPELIHRGGIYKDVLGS</sequence>
<feature type="domain" description="Glycogen debranching enzyme C-terminal" evidence="1">
    <location>
        <begin position="17"/>
        <end position="180"/>
    </location>
</feature>
<dbReference type="GO" id="GO:0004135">
    <property type="term" value="F:amylo-alpha-1,6-glucosidase activity"/>
    <property type="evidence" value="ECO:0007669"/>
    <property type="project" value="InterPro"/>
</dbReference>
<keyword evidence="3" id="KW-1185">Reference proteome</keyword>
<dbReference type="PANTHER" id="PTHR10569:SF2">
    <property type="entry name" value="GLYCOGEN DEBRANCHING ENZYME"/>
    <property type="match status" value="1"/>
</dbReference>
<reference evidence="2 3" key="1">
    <citation type="journal article" date="2015" name="Genome Biol. Evol.">
        <title>Phylogenomic analyses indicate that early fungi evolved digesting cell walls of algal ancestors of land plants.</title>
        <authorList>
            <person name="Chang Y."/>
            <person name="Wang S."/>
            <person name="Sekimoto S."/>
            <person name="Aerts A.L."/>
            <person name="Choi C."/>
            <person name="Clum A."/>
            <person name="LaButti K.M."/>
            <person name="Lindquist E.A."/>
            <person name="Yee Ngan C."/>
            <person name="Ohm R.A."/>
            <person name="Salamov A.A."/>
            <person name="Grigoriev I.V."/>
            <person name="Spatafora J.W."/>
            <person name="Berbee M.L."/>
        </authorList>
    </citation>
    <scope>NUCLEOTIDE SEQUENCE [LARGE SCALE GENOMIC DNA]</scope>
    <source>
        <strain evidence="2 3">NRRL 28638</strain>
    </source>
</reference>
<dbReference type="Pfam" id="PF06202">
    <property type="entry name" value="GDE_C"/>
    <property type="match status" value="1"/>
</dbReference>
<dbReference type="GO" id="GO:0005980">
    <property type="term" value="P:glycogen catabolic process"/>
    <property type="evidence" value="ECO:0007669"/>
    <property type="project" value="InterPro"/>
</dbReference>
<evidence type="ECO:0000313" key="2">
    <source>
        <dbReference type="EMBL" id="KXN73167.1"/>
    </source>
</evidence>
<feature type="non-terminal residue" evidence="2">
    <location>
        <position position="1"/>
    </location>
</feature>
<dbReference type="InterPro" id="IPR010401">
    <property type="entry name" value="AGL/Gdb1"/>
</dbReference>
<gene>
    <name evidence="2" type="ORF">CONCODRAFT_31483</name>
</gene>
<dbReference type="InterPro" id="IPR008928">
    <property type="entry name" value="6-hairpin_glycosidase_sf"/>
</dbReference>
<dbReference type="PANTHER" id="PTHR10569">
    <property type="entry name" value="GLYCOGEN DEBRANCHING ENZYME"/>
    <property type="match status" value="1"/>
</dbReference>
<dbReference type="Proteomes" id="UP000070444">
    <property type="component" value="Unassembled WGS sequence"/>
</dbReference>